<feature type="transmembrane region" description="Helical" evidence="6">
    <location>
        <begin position="287"/>
        <end position="306"/>
    </location>
</feature>
<dbReference type="Proteomes" id="UP001176961">
    <property type="component" value="Unassembled WGS sequence"/>
</dbReference>
<dbReference type="InterPro" id="IPR037185">
    <property type="entry name" value="EmrE-like"/>
</dbReference>
<keyword evidence="8" id="KW-1185">Reference proteome</keyword>
<organism evidence="7 8">
    <name type="scientific">Cylicocyclus nassatus</name>
    <name type="common">Nematode worm</name>
    <dbReference type="NCBI Taxonomy" id="53992"/>
    <lineage>
        <taxon>Eukaryota</taxon>
        <taxon>Metazoa</taxon>
        <taxon>Ecdysozoa</taxon>
        <taxon>Nematoda</taxon>
        <taxon>Chromadorea</taxon>
        <taxon>Rhabditida</taxon>
        <taxon>Rhabditina</taxon>
        <taxon>Rhabditomorpha</taxon>
        <taxon>Strongyloidea</taxon>
        <taxon>Strongylidae</taxon>
        <taxon>Cylicocyclus</taxon>
    </lineage>
</organism>
<comment type="caution">
    <text evidence="7">The sequence shown here is derived from an EMBL/GenBank/DDBJ whole genome shotgun (WGS) entry which is preliminary data.</text>
</comment>
<dbReference type="EMBL" id="CATQJL010000001">
    <property type="protein sequence ID" value="CAJ0590371.1"/>
    <property type="molecule type" value="Genomic_DNA"/>
</dbReference>
<feature type="transmembrane region" description="Helical" evidence="6">
    <location>
        <begin position="156"/>
        <end position="180"/>
    </location>
</feature>
<dbReference type="Pfam" id="PF07857">
    <property type="entry name" value="TMEM144"/>
    <property type="match status" value="1"/>
</dbReference>
<feature type="transmembrane region" description="Helical" evidence="6">
    <location>
        <begin position="192"/>
        <end position="216"/>
    </location>
</feature>
<dbReference type="GO" id="GO:0015144">
    <property type="term" value="F:carbohydrate transmembrane transporter activity"/>
    <property type="evidence" value="ECO:0007669"/>
    <property type="project" value="InterPro"/>
</dbReference>
<feature type="transmembrane region" description="Helical" evidence="6">
    <location>
        <begin position="87"/>
        <end position="105"/>
    </location>
</feature>
<evidence type="ECO:0008006" key="9">
    <source>
        <dbReference type="Google" id="ProtNLM"/>
    </source>
</evidence>
<feature type="transmembrane region" description="Helical" evidence="6">
    <location>
        <begin position="256"/>
        <end position="278"/>
    </location>
</feature>
<accession>A0AA36DNA8</accession>
<feature type="transmembrane region" description="Helical" evidence="6">
    <location>
        <begin position="228"/>
        <end position="250"/>
    </location>
</feature>
<comment type="similarity">
    <text evidence="2">Belongs to the TMEM144 family.</text>
</comment>
<dbReference type="PANTHER" id="PTHR16119:SF15">
    <property type="entry name" value="TRANSMEMBRANE PROTEIN 144 HOMOLOG"/>
    <property type="match status" value="1"/>
</dbReference>
<evidence type="ECO:0000313" key="8">
    <source>
        <dbReference type="Proteomes" id="UP001176961"/>
    </source>
</evidence>
<evidence type="ECO:0000256" key="3">
    <source>
        <dbReference type="ARBA" id="ARBA00022692"/>
    </source>
</evidence>
<evidence type="ECO:0000256" key="6">
    <source>
        <dbReference type="SAM" id="Phobius"/>
    </source>
</evidence>
<dbReference type="InterPro" id="IPR010651">
    <property type="entry name" value="Sugar_transport"/>
</dbReference>
<evidence type="ECO:0000256" key="4">
    <source>
        <dbReference type="ARBA" id="ARBA00022989"/>
    </source>
</evidence>
<dbReference type="AlphaFoldDB" id="A0AA36DNA8"/>
<dbReference type="InterPro" id="IPR012435">
    <property type="entry name" value="TMEM144"/>
</dbReference>
<protein>
    <recommendedName>
        <fullName evidence="9">Transmembrane protein 144</fullName>
    </recommendedName>
</protein>
<reference evidence="7" key="1">
    <citation type="submission" date="2023-07" db="EMBL/GenBank/DDBJ databases">
        <authorList>
            <consortium name="CYATHOMIX"/>
        </authorList>
    </citation>
    <scope>NUCLEOTIDE SEQUENCE</scope>
    <source>
        <strain evidence="7">N/A</strain>
    </source>
</reference>
<keyword evidence="3 6" id="KW-0812">Transmembrane</keyword>
<proteinExistence type="inferred from homology"/>
<evidence type="ECO:0000256" key="1">
    <source>
        <dbReference type="ARBA" id="ARBA00004141"/>
    </source>
</evidence>
<evidence type="ECO:0000313" key="7">
    <source>
        <dbReference type="EMBL" id="CAJ0590371.1"/>
    </source>
</evidence>
<dbReference type="SUPFAM" id="SSF103481">
    <property type="entry name" value="Multidrug resistance efflux transporter EmrE"/>
    <property type="match status" value="1"/>
</dbReference>
<keyword evidence="5 6" id="KW-0472">Membrane</keyword>
<dbReference type="PANTHER" id="PTHR16119">
    <property type="entry name" value="TRANSMEMBRANE PROTEIN 144"/>
    <property type="match status" value="1"/>
</dbReference>
<keyword evidence="4 6" id="KW-1133">Transmembrane helix</keyword>
<evidence type="ECO:0000256" key="2">
    <source>
        <dbReference type="ARBA" id="ARBA00005731"/>
    </source>
</evidence>
<dbReference type="GO" id="GO:0016020">
    <property type="term" value="C:membrane"/>
    <property type="evidence" value="ECO:0007669"/>
    <property type="project" value="UniProtKB-SubCell"/>
</dbReference>
<evidence type="ECO:0000256" key="5">
    <source>
        <dbReference type="ARBA" id="ARBA00023136"/>
    </source>
</evidence>
<comment type="subcellular location">
    <subcellularLocation>
        <location evidence="1">Membrane</location>
        <topology evidence="1">Multi-pass membrane protein</topology>
    </subcellularLocation>
</comment>
<gene>
    <name evidence="7" type="ORF">CYNAS_LOCUS2354</name>
</gene>
<name>A0AA36DNA8_CYLNA</name>
<sequence>MWVTAMAILCVGFLVFWQQAFPGFYPLAMLGGFFWAIGNAPAAPVMHRIGVSVGPLIWNSAKCITGWFTGRFGLLGMKPTIPASKPFNYAGLAFVILGCVIFSLVKIQPSHQQQSESEKSKESEENGNAMSTVSISLTREDSRECDQNIGNKEKALCFGIAVCVGICYGLTFVPVVYILDNPDKYPDHPKEALAYVFSNFFGIFLTANAIFIAYAVKRGKEAYVHTEIVLPSFLSGLSWAIAQSSFFIAVQHLSQAISFPIVTALPSCIASVWGIVYFKEIKGRRSITVFGIAFAVSVIGAIMVGLSKEIEI</sequence>